<dbReference type="Proteomes" id="UP000784919">
    <property type="component" value="Unassembled WGS sequence"/>
</dbReference>
<dbReference type="AlphaFoldDB" id="A0A9P7SLB5"/>
<dbReference type="EMBL" id="SRPS01000259">
    <property type="protein sequence ID" value="KAG5961181.1"/>
    <property type="molecule type" value="Genomic_DNA"/>
</dbReference>
<proteinExistence type="predicted"/>
<comment type="caution">
    <text evidence="1">The sequence shown here is derived from an EMBL/GenBank/DDBJ whole genome shotgun (WGS) entry which is preliminary data.</text>
</comment>
<gene>
    <name evidence="1" type="ORF">E4U56_003973</name>
</gene>
<evidence type="ECO:0000313" key="1">
    <source>
        <dbReference type="EMBL" id="KAG5961181.1"/>
    </source>
</evidence>
<reference evidence="1" key="1">
    <citation type="journal article" date="2020" name="bioRxiv">
        <title>Whole genome comparisons of ergot fungi reveals the divergence and evolution of species within the genus Claviceps are the result of varying mechanisms driving genome evolution and host range expansion.</title>
        <authorList>
            <person name="Wyka S.A."/>
            <person name="Mondo S.J."/>
            <person name="Liu M."/>
            <person name="Dettman J."/>
            <person name="Nalam V."/>
            <person name="Broders K.D."/>
        </authorList>
    </citation>
    <scope>NUCLEOTIDE SEQUENCE</scope>
    <source>
        <strain evidence="1">CCC 1102</strain>
    </source>
</reference>
<sequence>MANVKCTVAVNGILMNVGLITLDEGGEKVKIRSRMAELIFLQPVNKLTAQFSHLNTCVFIFNVLDDLSAVLKYLSMGWTD</sequence>
<evidence type="ECO:0000313" key="2">
    <source>
        <dbReference type="Proteomes" id="UP000784919"/>
    </source>
</evidence>
<accession>A0A9P7SLB5</accession>
<name>A0A9P7SLB5_9HYPO</name>
<organism evidence="1 2">
    <name type="scientific">Claviceps arundinis</name>
    <dbReference type="NCBI Taxonomy" id="1623583"/>
    <lineage>
        <taxon>Eukaryota</taxon>
        <taxon>Fungi</taxon>
        <taxon>Dikarya</taxon>
        <taxon>Ascomycota</taxon>
        <taxon>Pezizomycotina</taxon>
        <taxon>Sordariomycetes</taxon>
        <taxon>Hypocreomycetidae</taxon>
        <taxon>Hypocreales</taxon>
        <taxon>Clavicipitaceae</taxon>
        <taxon>Claviceps</taxon>
    </lineage>
</organism>
<protein>
    <submittedName>
        <fullName evidence="1">Uncharacterized protein</fullName>
    </submittedName>
</protein>